<dbReference type="Gramene" id="TVU18723">
    <property type="protein sequence ID" value="TVU18723"/>
    <property type="gene ID" value="EJB05_34835"/>
</dbReference>
<organism evidence="2 3">
    <name type="scientific">Eragrostis curvula</name>
    <name type="common">weeping love grass</name>
    <dbReference type="NCBI Taxonomy" id="38414"/>
    <lineage>
        <taxon>Eukaryota</taxon>
        <taxon>Viridiplantae</taxon>
        <taxon>Streptophyta</taxon>
        <taxon>Embryophyta</taxon>
        <taxon>Tracheophyta</taxon>
        <taxon>Spermatophyta</taxon>
        <taxon>Magnoliopsida</taxon>
        <taxon>Liliopsida</taxon>
        <taxon>Poales</taxon>
        <taxon>Poaceae</taxon>
        <taxon>PACMAD clade</taxon>
        <taxon>Chloridoideae</taxon>
        <taxon>Eragrostideae</taxon>
        <taxon>Eragrostidinae</taxon>
        <taxon>Eragrostis</taxon>
    </lineage>
</organism>
<keyword evidence="3" id="KW-1185">Reference proteome</keyword>
<dbReference type="AlphaFoldDB" id="A0A5J9U513"/>
<feature type="region of interest" description="Disordered" evidence="1">
    <location>
        <begin position="15"/>
        <end position="60"/>
    </location>
</feature>
<accession>A0A5J9U513</accession>
<name>A0A5J9U513_9POAL</name>
<evidence type="ECO:0000313" key="2">
    <source>
        <dbReference type="EMBL" id="TVU18723.1"/>
    </source>
</evidence>
<proteinExistence type="predicted"/>
<evidence type="ECO:0000256" key="1">
    <source>
        <dbReference type="SAM" id="MobiDB-lite"/>
    </source>
</evidence>
<evidence type="ECO:0000313" key="3">
    <source>
        <dbReference type="Proteomes" id="UP000324897"/>
    </source>
</evidence>
<dbReference type="EMBL" id="RWGY01000029">
    <property type="protein sequence ID" value="TVU18723.1"/>
    <property type="molecule type" value="Genomic_DNA"/>
</dbReference>
<sequence length="118" mass="13529">LHYFLHESRQLISERSHPFLNARPAKVPNPPNPTHHTSQNTRSVSRSPSSLRPPNSRSRRRCSLLRCLRWIRPAELPAQARPSGIVVQLVFSVSTFLTKQRQKEYCPSQPTLPDLSLL</sequence>
<dbReference type="Proteomes" id="UP000324897">
    <property type="component" value="Chromosome 7"/>
</dbReference>
<gene>
    <name evidence="2" type="ORF">EJB05_34835</name>
</gene>
<reference evidence="2 3" key="1">
    <citation type="journal article" date="2019" name="Sci. Rep.">
        <title>A high-quality genome of Eragrostis curvula grass provides insights into Poaceae evolution and supports new strategies to enhance forage quality.</title>
        <authorList>
            <person name="Carballo J."/>
            <person name="Santos B.A.C.M."/>
            <person name="Zappacosta D."/>
            <person name="Garbus I."/>
            <person name="Selva J.P."/>
            <person name="Gallo C.A."/>
            <person name="Diaz A."/>
            <person name="Albertini E."/>
            <person name="Caccamo M."/>
            <person name="Echenique V."/>
        </authorList>
    </citation>
    <scope>NUCLEOTIDE SEQUENCE [LARGE SCALE GENOMIC DNA]</scope>
    <source>
        <strain evidence="3">cv. Victoria</strain>
        <tissue evidence="2">Leaf</tissue>
    </source>
</reference>
<protein>
    <submittedName>
        <fullName evidence="2">Uncharacterized protein</fullName>
    </submittedName>
</protein>
<feature type="non-terminal residue" evidence="2">
    <location>
        <position position="1"/>
    </location>
</feature>
<feature type="compositionally biased region" description="Low complexity" evidence="1">
    <location>
        <begin position="42"/>
        <end position="56"/>
    </location>
</feature>
<comment type="caution">
    <text evidence="2">The sequence shown here is derived from an EMBL/GenBank/DDBJ whole genome shotgun (WGS) entry which is preliminary data.</text>
</comment>